<sequence>MSTIYILGGGAIGSAVARLKASTGASVTLITRHPNDLPDNINQIHIASWDWHEITQTLHNLALPDQFLVTNGLLWSETQRPEKRTEALTQEALLASFSANVLVTAACLQHVSGRMKRDTVLRFMAISAKVGSISDNRLGGWYAYRTSKAALNMLVKTTAIEWQRRFPLSALATYHPGTTASGLSEPFQQRVPAGQLKTPEDAAHCLVEVINSLAPEASGQLLNWDGNTLAF</sequence>
<dbReference type="AlphaFoldDB" id="A0A5J6LD75"/>
<evidence type="ECO:0000313" key="1">
    <source>
        <dbReference type="EMBL" id="QEW06487.1"/>
    </source>
</evidence>
<protein>
    <submittedName>
        <fullName evidence="1">SDR family NAD(P)-dependent oxidoreductase</fullName>
    </submittedName>
</protein>
<name>A0A5J6LD75_9GAMM</name>
<gene>
    <name evidence="1" type="ORF">F5I99_08165</name>
</gene>
<dbReference type="PRINTS" id="PR00081">
    <property type="entry name" value="GDHRDH"/>
</dbReference>
<keyword evidence="2" id="KW-1185">Reference proteome</keyword>
<organism evidence="1 2">
    <name type="scientific">Nitrincola iocasae</name>
    <dbReference type="NCBI Taxonomy" id="2614693"/>
    <lineage>
        <taxon>Bacteria</taxon>
        <taxon>Pseudomonadati</taxon>
        <taxon>Pseudomonadota</taxon>
        <taxon>Gammaproteobacteria</taxon>
        <taxon>Oceanospirillales</taxon>
        <taxon>Oceanospirillaceae</taxon>
        <taxon>Nitrincola</taxon>
    </lineage>
</organism>
<dbReference type="EMBL" id="CP044222">
    <property type="protein sequence ID" value="QEW06487.1"/>
    <property type="molecule type" value="Genomic_DNA"/>
</dbReference>
<dbReference type="GO" id="GO:0016491">
    <property type="term" value="F:oxidoreductase activity"/>
    <property type="evidence" value="ECO:0007669"/>
    <property type="project" value="TreeGrafter"/>
</dbReference>
<dbReference type="PANTHER" id="PTHR43544">
    <property type="entry name" value="SHORT-CHAIN DEHYDROGENASE/REDUCTASE"/>
    <property type="match status" value="1"/>
</dbReference>
<dbReference type="RefSeq" id="WP_151054876.1">
    <property type="nucleotide sequence ID" value="NZ_CP044222.1"/>
</dbReference>
<dbReference type="Gene3D" id="3.40.50.720">
    <property type="entry name" value="NAD(P)-binding Rossmann-like Domain"/>
    <property type="match status" value="1"/>
</dbReference>
<proteinExistence type="predicted"/>
<reference evidence="1 2" key="1">
    <citation type="submission" date="2019-09" db="EMBL/GenBank/DDBJ databases">
        <title>Nitrincola iocasae sp. nov., a bacterium isolated from the sediment collected at a cold seep field in South China Sea.</title>
        <authorList>
            <person name="Zhang H."/>
            <person name="Wang H."/>
            <person name="Li C."/>
        </authorList>
    </citation>
    <scope>NUCLEOTIDE SEQUENCE [LARGE SCALE GENOMIC DNA]</scope>
    <source>
        <strain evidence="1 2">KXZD1103</strain>
    </source>
</reference>
<dbReference type="InterPro" id="IPR002347">
    <property type="entry name" value="SDR_fam"/>
</dbReference>
<dbReference type="InterPro" id="IPR051468">
    <property type="entry name" value="Fungal_SecMetab_SDRs"/>
</dbReference>
<dbReference type="GO" id="GO:0005737">
    <property type="term" value="C:cytoplasm"/>
    <property type="evidence" value="ECO:0007669"/>
    <property type="project" value="TreeGrafter"/>
</dbReference>
<dbReference type="Pfam" id="PF00106">
    <property type="entry name" value="adh_short"/>
    <property type="match status" value="1"/>
</dbReference>
<dbReference type="SUPFAM" id="SSF51735">
    <property type="entry name" value="NAD(P)-binding Rossmann-fold domains"/>
    <property type="match status" value="1"/>
</dbReference>
<dbReference type="InterPro" id="IPR036291">
    <property type="entry name" value="NAD(P)-bd_dom_sf"/>
</dbReference>
<dbReference type="PANTHER" id="PTHR43544:SF12">
    <property type="entry name" value="NAD(P)-BINDING ROSSMANN-FOLD SUPERFAMILY PROTEIN"/>
    <property type="match status" value="1"/>
</dbReference>
<evidence type="ECO:0000313" key="2">
    <source>
        <dbReference type="Proteomes" id="UP000325606"/>
    </source>
</evidence>
<dbReference type="Proteomes" id="UP000325606">
    <property type="component" value="Chromosome"/>
</dbReference>
<accession>A0A5J6LD75</accession>
<dbReference type="KEGG" id="nik:F5I99_08165"/>